<dbReference type="OrthoDB" id="668969at2"/>
<evidence type="ECO:0000313" key="2">
    <source>
        <dbReference type="EMBL" id="RTQ45308.1"/>
    </source>
</evidence>
<name>A0A431TVB2_9BACT</name>
<keyword evidence="2" id="KW-0540">Nuclease</keyword>
<keyword evidence="2" id="KW-0378">Hydrolase</keyword>
<protein>
    <submittedName>
        <fullName evidence="2">Uma2 family endonuclease</fullName>
    </submittedName>
</protein>
<keyword evidence="2" id="KW-0255">Endonuclease</keyword>
<reference evidence="2 3" key="1">
    <citation type="submission" date="2018-12" db="EMBL/GenBank/DDBJ databases">
        <title>Hymenobacter gummosus sp. nov., isolated from a spring.</title>
        <authorList>
            <person name="Nie L."/>
        </authorList>
    </citation>
    <scope>NUCLEOTIDE SEQUENCE [LARGE SCALE GENOMIC DNA]</scope>
    <source>
        <strain evidence="2 3">KCTC 52166</strain>
    </source>
</reference>
<dbReference type="Gene3D" id="3.90.1570.10">
    <property type="entry name" value="tt1808, chain A"/>
    <property type="match status" value="1"/>
</dbReference>
<gene>
    <name evidence="2" type="ORF">EJV47_25885</name>
</gene>
<dbReference type="AlphaFoldDB" id="A0A431TVB2"/>
<sequence length="218" mass="24315">MSAASLPQKNFYTPEEYLAFDRASTGKFEFMDGQIIPWGQPEQINVLNPQAMSGATFAHYRLVRNLAGLLFLRLPKSCAAYTNDARVFLPVNGSYAYPDLVVVCGEPTFTDEQFDTLTNPILLIEVLSKSTADYDRSAKLMRYFSIPSLQEYLLVDSRSREVILYSKDLESGRWYVNPLTAADETITLQSVNCAILLAELYDGLPLGETSAPEGKKGE</sequence>
<organism evidence="2 3">
    <name type="scientific">Hymenobacter gummosus</name>
    <dbReference type="NCBI Taxonomy" id="1776032"/>
    <lineage>
        <taxon>Bacteria</taxon>
        <taxon>Pseudomonadati</taxon>
        <taxon>Bacteroidota</taxon>
        <taxon>Cytophagia</taxon>
        <taxon>Cytophagales</taxon>
        <taxon>Hymenobacteraceae</taxon>
        <taxon>Hymenobacter</taxon>
    </lineage>
</organism>
<evidence type="ECO:0000259" key="1">
    <source>
        <dbReference type="Pfam" id="PF05685"/>
    </source>
</evidence>
<dbReference type="GO" id="GO:0004519">
    <property type="term" value="F:endonuclease activity"/>
    <property type="evidence" value="ECO:0007669"/>
    <property type="project" value="UniProtKB-KW"/>
</dbReference>
<proteinExistence type="predicted"/>
<evidence type="ECO:0000313" key="3">
    <source>
        <dbReference type="Proteomes" id="UP000282184"/>
    </source>
</evidence>
<keyword evidence="3" id="KW-1185">Reference proteome</keyword>
<accession>A0A431TVB2</accession>
<comment type="caution">
    <text evidence="2">The sequence shown here is derived from an EMBL/GenBank/DDBJ whole genome shotgun (WGS) entry which is preliminary data.</text>
</comment>
<dbReference type="RefSeq" id="WP_126696121.1">
    <property type="nucleotide sequence ID" value="NZ_RXOF01000021.1"/>
</dbReference>
<dbReference type="InterPro" id="IPR012296">
    <property type="entry name" value="Nuclease_put_TT1808"/>
</dbReference>
<dbReference type="PANTHER" id="PTHR36558:SF1">
    <property type="entry name" value="RESTRICTION ENDONUCLEASE DOMAIN-CONTAINING PROTEIN-RELATED"/>
    <property type="match status" value="1"/>
</dbReference>
<dbReference type="SUPFAM" id="SSF52980">
    <property type="entry name" value="Restriction endonuclease-like"/>
    <property type="match status" value="1"/>
</dbReference>
<dbReference type="EMBL" id="RXOF01000021">
    <property type="protein sequence ID" value="RTQ45308.1"/>
    <property type="molecule type" value="Genomic_DNA"/>
</dbReference>
<feature type="domain" description="Putative restriction endonuclease" evidence="1">
    <location>
        <begin position="50"/>
        <end position="188"/>
    </location>
</feature>
<dbReference type="InterPro" id="IPR008538">
    <property type="entry name" value="Uma2"/>
</dbReference>
<dbReference type="PANTHER" id="PTHR36558">
    <property type="entry name" value="GLR1098 PROTEIN"/>
    <property type="match status" value="1"/>
</dbReference>
<dbReference type="Proteomes" id="UP000282184">
    <property type="component" value="Unassembled WGS sequence"/>
</dbReference>
<dbReference type="InterPro" id="IPR011335">
    <property type="entry name" value="Restrct_endonuc-II-like"/>
</dbReference>
<dbReference type="Pfam" id="PF05685">
    <property type="entry name" value="Uma2"/>
    <property type="match status" value="1"/>
</dbReference>
<dbReference type="CDD" id="cd06260">
    <property type="entry name" value="DUF820-like"/>
    <property type="match status" value="1"/>
</dbReference>